<dbReference type="SUPFAM" id="SSF111369">
    <property type="entry name" value="HlyD-like secretion proteins"/>
    <property type="match status" value="2"/>
</dbReference>
<feature type="domain" description="p-hydroxybenzoic acid efflux pump subunit AaeA-like beta-barrel" evidence="5">
    <location>
        <begin position="261"/>
        <end position="349"/>
    </location>
</feature>
<evidence type="ECO:0000256" key="1">
    <source>
        <dbReference type="ARBA" id="ARBA00004196"/>
    </source>
</evidence>
<gene>
    <name evidence="6" type="ORF">FRF71_12285</name>
</gene>
<dbReference type="PANTHER" id="PTHR30386:SF19">
    <property type="entry name" value="MULTIDRUG EXPORT PROTEIN EMRA-RELATED"/>
    <property type="match status" value="1"/>
</dbReference>
<organism evidence="6 7">
    <name type="scientific">Novosphingobium ginsenosidimutans</name>
    <dbReference type="NCBI Taxonomy" id="1176536"/>
    <lineage>
        <taxon>Bacteria</taxon>
        <taxon>Pseudomonadati</taxon>
        <taxon>Pseudomonadota</taxon>
        <taxon>Alphaproteobacteria</taxon>
        <taxon>Sphingomonadales</taxon>
        <taxon>Sphingomonadaceae</taxon>
        <taxon>Novosphingobium</taxon>
    </lineage>
</organism>
<dbReference type="OrthoDB" id="9811754at2"/>
<evidence type="ECO:0000313" key="6">
    <source>
        <dbReference type="EMBL" id="QEA16846.1"/>
    </source>
</evidence>
<keyword evidence="3" id="KW-0812">Transmembrane</keyword>
<dbReference type="Gene3D" id="2.40.30.170">
    <property type="match status" value="1"/>
</dbReference>
<evidence type="ECO:0000313" key="7">
    <source>
        <dbReference type="Proteomes" id="UP000321172"/>
    </source>
</evidence>
<dbReference type="GO" id="GO:0030313">
    <property type="term" value="C:cell envelope"/>
    <property type="evidence" value="ECO:0007669"/>
    <property type="project" value="UniProtKB-SubCell"/>
</dbReference>
<name>A0A5B8S5I7_9SPHN</name>
<dbReference type="InterPro" id="IPR058634">
    <property type="entry name" value="AaeA-lik-b-barrel"/>
</dbReference>
<dbReference type="PANTHER" id="PTHR30386">
    <property type="entry name" value="MEMBRANE FUSION SUBUNIT OF EMRAB-TOLC MULTIDRUG EFFLUX PUMP"/>
    <property type="match status" value="1"/>
</dbReference>
<dbReference type="GO" id="GO:0055085">
    <property type="term" value="P:transmembrane transport"/>
    <property type="evidence" value="ECO:0007669"/>
    <property type="project" value="InterPro"/>
</dbReference>
<keyword evidence="2" id="KW-0175">Coiled coil</keyword>
<protein>
    <submittedName>
        <fullName evidence="6">HlyD family secretion protein</fullName>
    </submittedName>
</protein>
<reference evidence="6 7" key="1">
    <citation type="journal article" date="2013" name="J. Microbiol. Biotechnol.">
        <title>Novosphingobium ginsenosidimutans sp. nov., with the ability to convert ginsenoside.</title>
        <authorList>
            <person name="Kim J.K."/>
            <person name="He D."/>
            <person name="Liu Q.M."/>
            <person name="Park H.Y."/>
            <person name="Jung M.S."/>
            <person name="Yoon M.H."/>
            <person name="Kim S.C."/>
            <person name="Im W.T."/>
        </authorList>
    </citation>
    <scope>NUCLEOTIDE SEQUENCE [LARGE SCALE GENOMIC DNA]</scope>
    <source>
        <strain evidence="6 7">FW-6</strain>
    </source>
</reference>
<keyword evidence="7" id="KW-1185">Reference proteome</keyword>
<proteinExistence type="predicted"/>
<dbReference type="AlphaFoldDB" id="A0A5B8S5I7"/>
<dbReference type="InterPro" id="IPR050739">
    <property type="entry name" value="MFP"/>
</dbReference>
<evidence type="ECO:0000256" key="3">
    <source>
        <dbReference type="SAM" id="Phobius"/>
    </source>
</evidence>
<dbReference type="InterPro" id="IPR058625">
    <property type="entry name" value="MdtA-like_BSH"/>
</dbReference>
<keyword evidence="3" id="KW-0472">Membrane</keyword>
<dbReference type="RefSeq" id="WP_147090925.1">
    <property type="nucleotide sequence ID" value="NZ_BAABJD010000002.1"/>
</dbReference>
<keyword evidence="3" id="KW-1133">Transmembrane helix</keyword>
<comment type="subcellular location">
    <subcellularLocation>
        <location evidence="1">Cell envelope</location>
    </subcellularLocation>
</comment>
<accession>A0A5B8S5I7</accession>
<dbReference type="Proteomes" id="UP000321172">
    <property type="component" value="Chromosome"/>
</dbReference>
<feature type="domain" description="Multidrug resistance protein MdtA-like barrel-sandwich hybrid" evidence="4">
    <location>
        <begin position="68"/>
        <end position="255"/>
    </location>
</feature>
<dbReference type="EMBL" id="CP042345">
    <property type="protein sequence ID" value="QEA16846.1"/>
    <property type="molecule type" value="Genomic_DNA"/>
</dbReference>
<dbReference type="KEGG" id="ngf:FRF71_12285"/>
<evidence type="ECO:0000256" key="2">
    <source>
        <dbReference type="SAM" id="Coils"/>
    </source>
</evidence>
<dbReference type="Gene3D" id="2.40.50.100">
    <property type="match status" value="1"/>
</dbReference>
<evidence type="ECO:0000259" key="4">
    <source>
        <dbReference type="Pfam" id="PF25917"/>
    </source>
</evidence>
<feature type="transmembrane region" description="Helical" evidence="3">
    <location>
        <begin position="29"/>
        <end position="50"/>
    </location>
</feature>
<sequence length="359" mass="38319">MADADPQLNVAGEGHKEARFQAAKPARRWGRLALMLSLPVALIIGGAIYWSSLQGKVSTDNAYVHVDKISVSAEVGGKIIGVFVKENQHVRAGDLLFKIDPQPFELQLAQADAAIATAQASEIALSNSTALSGVDLSSAQEQLAFARTKLERQEALWRRGFTTKATFDAAQHEVEIAKEAVRMADAKRREAAAKLATGSQVPGIYPQVAAGLAQRRSAELNLRRTEVRAPVSGVIGQADRLMVGQDIITGLPALTLVADGSQYIEANFKETDLAEMQVGQRAEVRIDAYPGVVLKGHVSAIGAGTGSEFSVLPAQNATGNWVKVTQRVPVRIAIDTPSPRPLIAGLSVKTTVFTANRKD</sequence>
<evidence type="ECO:0000259" key="5">
    <source>
        <dbReference type="Pfam" id="PF25963"/>
    </source>
</evidence>
<feature type="coiled-coil region" evidence="2">
    <location>
        <begin position="136"/>
        <end position="189"/>
    </location>
</feature>
<dbReference type="Pfam" id="PF25917">
    <property type="entry name" value="BSH_RND"/>
    <property type="match status" value="1"/>
</dbReference>
<dbReference type="Pfam" id="PF25963">
    <property type="entry name" value="Beta-barrel_AAEA"/>
    <property type="match status" value="1"/>
</dbReference>